<dbReference type="GO" id="GO:0007155">
    <property type="term" value="P:cell adhesion"/>
    <property type="evidence" value="ECO:0007669"/>
    <property type="project" value="UniProtKB-KW"/>
</dbReference>
<dbReference type="SUPFAM" id="SSF82895">
    <property type="entry name" value="TSP-1 type 1 repeat"/>
    <property type="match status" value="3"/>
</dbReference>
<dbReference type="PROSITE" id="PS50184">
    <property type="entry name" value="VWFC_2"/>
    <property type="match status" value="1"/>
</dbReference>
<evidence type="ECO:0000256" key="5">
    <source>
        <dbReference type="ARBA" id="ARBA00009456"/>
    </source>
</evidence>
<dbReference type="Gene3D" id="2.20.100.10">
    <property type="entry name" value="Thrombospondin type-1 (TSP1) repeat"/>
    <property type="match status" value="3"/>
</dbReference>
<dbReference type="InterPro" id="IPR000742">
    <property type="entry name" value="EGF"/>
</dbReference>
<dbReference type="FunFam" id="2.60.120.200:FF:000009">
    <property type="entry name" value="Thrombospondin 1"/>
    <property type="match status" value="1"/>
</dbReference>
<dbReference type="InterPro" id="IPR017897">
    <property type="entry name" value="Thrombospondin_3_rpt"/>
</dbReference>
<dbReference type="InterPro" id="IPR001007">
    <property type="entry name" value="VWF_dom"/>
</dbReference>
<feature type="domain" description="TSP C-terminal" evidence="26">
    <location>
        <begin position="851"/>
        <end position="1056"/>
    </location>
</feature>
<dbReference type="SMART" id="SM00210">
    <property type="entry name" value="TSPN"/>
    <property type="match status" value="1"/>
</dbReference>
<dbReference type="SUPFAM" id="SSF57603">
    <property type="entry name" value="FnI-like domain"/>
    <property type="match status" value="1"/>
</dbReference>
<evidence type="ECO:0000313" key="28">
    <source>
        <dbReference type="Proteomes" id="UP000298787"/>
    </source>
</evidence>
<evidence type="ECO:0000259" key="26">
    <source>
        <dbReference type="PROSITE" id="PS51236"/>
    </source>
</evidence>
<comment type="caution">
    <text evidence="21">Lacks conserved residue(s) required for the propagation of feature annotation.</text>
</comment>
<evidence type="ECO:0000259" key="24">
    <source>
        <dbReference type="PROSITE" id="PS50026"/>
    </source>
</evidence>
<evidence type="ECO:0000256" key="19">
    <source>
        <dbReference type="ARBA" id="ARBA00072399"/>
    </source>
</evidence>
<dbReference type="AlphaFoldDB" id="A0A4U5VEB5"/>
<dbReference type="Gene3D" id="2.10.25.10">
    <property type="entry name" value="Laminin"/>
    <property type="match status" value="3"/>
</dbReference>
<dbReference type="InterPro" id="IPR003367">
    <property type="entry name" value="Thrombospondin_3-like_rpt"/>
</dbReference>
<evidence type="ECO:0000256" key="7">
    <source>
        <dbReference type="ARBA" id="ARBA00022530"/>
    </source>
</evidence>
<feature type="region of interest" description="Disordered" evidence="23">
    <location>
        <begin position="710"/>
        <end position="820"/>
    </location>
</feature>
<proteinExistence type="inferred from homology"/>
<evidence type="ECO:0000256" key="3">
    <source>
        <dbReference type="ARBA" id="ARBA00004369"/>
    </source>
</evidence>
<keyword evidence="6" id="KW-0964">Secreted</keyword>
<dbReference type="SUPFAM" id="SSF57196">
    <property type="entry name" value="EGF/Laminin"/>
    <property type="match status" value="1"/>
</dbReference>
<dbReference type="GO" id="GO:0008201">
    <property type="term" value="F:heparin binding"/>
    <property type="evidence" value="ECO:0007669"/>
    <property type="project" value="UniProtKB-KW"/>
</dbReference>
<evidence type="ECO:0000256" key="10">
    <source>
        <dbReference type="ARBA" id="ARBA00022729"/>
    </source>
</evidence>
<feature type="compositionally biased region" description="Basic and acidic residues" evidence="23">
    <location>
        <begin position="776"/>
        <end position="787"/>
    </location>
</feature>
<dbReference type="GO" id="GO:0016525">
    <property type="term" value="P:negative regulation of angiogenesis"/>
    <property type="evidence" value="ECO:0007669"/>
    <property type="project" value="TreeGrafter"/>
</dbReference>
<dbReference type="FunFam" id="2.10.25.10:FF:000025">
    <property type="entry name" value="Thrombospondin 3"/>
    <property type="match status" value="1"/>
</dbReference>
<evidence type="ECO:0000256" key="11">
    <source>
        <dbReference type="ARBA" id="ARBA00022737"/>
    </source>
</evidence>
<keyword evidence="9" id="KW-0358">Heparin-binding</keyword>
<dbReference type="FunFam" id="2.20.100.10:FF:000007">
    <property type="entry name" value="Thrombospondin 1"/>
    <property type="match status" value="2"/>
</dbReference>
<evidence type="ECO:0000259" key="25">
    <source>
        <dbReference type="PROSITE" id="PS50184"/>
    </source>
</evidence>
<dbReference type="Proteomes" id="UP000298787">
    <property type="component" value="Chromosome 18"/>
</dbReference>
<dbReference type="SMART" id="SM00209">
    <property type="entry name" value="TSP1"/>
    <property type="match status" value="3"/>
</dbReference>
<feature type="domain" description="VWFC" evidence="25">
    <location>
        <begin position="304"/>
        <end position="361"/>
    </location>
</feature>
<evidence type="ECO:0000313" key="27">
    <source>
        <dbReference type="EMBL" id="TKS86514.1"/>
    </source>
</evidence>
<dbReference type="Gene3D" id="6.20.200.20">
    <property type="match status" value="1"/>
</dbReference>
<dbReference type="PROSITE" id="PS51236">
    <property type="entry name" value="TSP_CTER"/>
    <property type="match status" value="1"/>
</dbReference>
<dbReference type="PROSITE" id="PS50026">
    <property type="entry name" value="EGF_3"/>
    <property type="match status" value="2"/>
</dbReference>
<dbReference type="GO" id="GO:0016529">
    <property type="term" value="C:sarcoplasmic reticulum"/>
    <property type="evidence" value="ECO:0007669"/>
    <property type="project" value="UniProtKB-SubCell"/>
</dbReference>
<reference evidence="27 28" key="1">
    <citation type="submission" date="2019-01" db="EMBL/GenBank/DDBJ databases">
        <title>Genome Assembly of Collichthys lucidus.</title>
        <authorList>
            <person name="Cai M."/>
            <person name="Xiao S."/>
        </authorList>
    </citation>
    <scope>NUCLEOTIDE SEQUENCE [LARGE SCALE GENOMIC DNA]</scope>
    <source>
        <strain evidence="27">JT15FE1705JMU</strain>
        <tissue evidence="27">Muscle</tissue>
    </source>
</reference>
<keyword evidence="10" id="KW-0732">Signal</keyword>
<evidence type="ECO:0000256" key="2">
    <source>
        <dbReference type="ARBA" id="ARBA00004241"/>
    </source>
</evidence>
<dbReference type="FunFam" id="2.60.120.200:FF:000041">
    <property type="entry name" value="thrombospondin-1"/>
    <property type="match status" value="1"/>
</dbReference>
<feature type="repeat" description="TSP type-3" evidence="22">
    <location>
        <begin position="776"/>
        <end position="811"/>
    </location>
</feature>
<dbReference type="Pfam" id="PF05735">
    <property type="entry name" value="TSP_C"/>
    <property type="match status" value="1"/>
</dbReference>
<keyword evidence="8 21" id="KW-0245">EGF-like domain</keyword>
<dbReference type="SMART" id="SM00179">
    <property type="entry name" value="EGF_CA"/>
    <property type="match status" value="2"/>
</dbReference>
<dbReference type="PANTHER" id="PTHR10199">
    <property type="entry name" value="THROMBOSPONDIN"/>
    <property type="match status" value="1"/>
</dbReference>
<dbReference type="EMBL" id="CM014095">
    <property type="protein sequence ID" value="TKS86514.1"/>
    <property type="molecule type" value="Genomic_DNA"/>
</dbReference>
<dbReference type="FunFam" id="2.10.25.10:FF:000027">
    <property type="entry name" value="Thrombospondin 3"/>
    <property type="match status" value="1"/>
</dbReference>
<evidence type="ECO:0000256" key="9">
    <source>
        <dbReference type="ARBA" id="ARBA00022674"/>
    </source>
</evidence>
<evidence type="ECO:0000256" key="20">
    <source>
        <dbReference type="ARBA" id="ARBA00077057"/>
    </source>
</evidence>
<dbReference type="STRING" id="240159.A0A4U5VEB5"/>
<dbReference type="GO" id="GO:0005509">
    <property type="term" value="F:calcium ion binding"/>
    <property type="evidence" value="ECO:0007669"/>
    <property type="project" value="UniProtKB-UniRule"/>
</dbReference>
<dbReference type="FunFam" id="2.20.100.10:FF:000004">
    <property type="entry name" value="Adhesion G protein-coupled receptor B2"/>
    <property type="match status" value="1"/>
</dbReference>
<dbReference type="FunFam" id="4.10.1080.10:FF:000001">
    <property type="entry name" value="Thrombospondin 3"/>
    <property type="match status" value="1"/>
</dbReference>
<keyword evidence="16" id="KW-1015">Disulfide bond</keyword>
<dbReference type="Pfam" id="PF00090">
    <property type="entry name" value="TSP_1"/>
    <property type="match status" value="3"/>
</dbReference>
<keyword evidence="7" id="KW-0272">Extracellular matrix</keyword>
<keyword evidence="11" id="KW-0677">Repeat</keyword>
<dbReference type="SMART" id="SM00214">
    <property type="entry name" value="VWC"/>
    <property type="match status" value="1"/>
</dbReference>
<feature type="compositionally biased region" description="Acidic residues" evidence="23">
    <location>
        <begin position="721"/>
        <end position="733"/>
    </location>
</feature>
<dbReference type="Pfam" id="PF02412">
    <property type="entry name" value="TSP_3"/>
    <property type="match status" value="4"/>
</dbReference>
<keyword evidence="15" id="KW-0703">Sarcoplasmic reticulum</keyword>
<comment type="similarity">
    <text evidence="5">Belongs to the thrombospondin family.</text>
</comment>
<evidence type="ECO:0000256" key="21">
    <source>
        <dbReference type="PROSITE-ProRule" id="PRU00076"/>
    </source>
</evidence>
<sequence length="1056" mass="117134">MLFFSLTTEARDDNSVYDLFDLARVSKRHNGVSLVKGVDPYSPAYKVLNADLIPPVPDSSFRDLLDSIQAERGFILLVNLKQIKKSRGSILTIEKNDQSGPIFEIISNGRANTLDVVYSTLNQQQVVSIEDADLATGHWKNITLFVQDDRVQLFVGCEEIDVSEMELPIHKVLSQEVADIARLRIGKGAVKDKFVGVLQNVHFVFGTTLDAILRNKGCQSGAALTDVMTLDNPVNNSSPAIRTDYNGHKAKDLQSVCGFSCEDIASMFKELKGLGVVVKQLSNDLRKVSEESTVLKNKMNIRHGICIHNGIVYKDKDEWTVDGCTECTCQNSATVCRKISCPLVPCANATVPDGECCPRCPSYKEDGWSPWSEWTPCSTTCGRGIQQRGRSCDRINNNCEGTSVQTRDCYPQECDKRFKQDGGWSHWSPWSSCSVTCGEGVITRIRLCNSPTPQMGGSDCQGEGRQTEICRNSPCPIDGGWGPWSPWDTCTVTCGGGVQNRKRLCSDPAPKYGGKDCIGDGTMTQLCNNQSCPVDGCLSSPCFPGARCISFPDGSFKCGKCPLGYTGNGIKCKDVNECKAVPDACHTHNGIHRCENTEPGYNCLPCPTRFSGPQPFGRGVEQATAKKQVCKPRNPCQDGSHDCHKNANCIYLGVYSESMFRCECKPGYAGNGHICGEDSDLDGWPNTDLLCVENATYHCKKDNCPVLPNSGQEDHDKDGLGDECDHDDDNDGIPDDRIDSDSDRVGDKCDNNQDIDEDGHQNNLDNCPYIPNANQADHDKDGKGDACDHDDDNDGIPDDKDNCRLAFNPDQLDSDGDGRGDVCKDDFDQDNVLDIYDVCPENFAISETDFRRFQMVPLDPKGTSQIDPNWVVRHQGKELVQTVNCYDEFSAVDFSGTFFINTDRDDDYAGFVFGYQSSSRFYTVMWKQITQTYWSHTPTRAQGYSGLSIKVVNSTTGPGEHLRNALWHTGDTAGQVRTLWHDPKNIGWKDFTAYRWHLIHRPKTGLIRVIMYEGKRIMADSGNIYDKTYAGGRLGLYVFSQEMVYFSDLKYECKDT</sequence>
<keyword evidence="18" id="KW-0834">Unfolded protein response</keyword>
<dbReference type="FunFam" id="2.10.25.10:FF:000070">
    <property type="entry name" value="Thrombospondin 2"/>
    <property type="match status" value="1"/>
</dbReference>
<dbReference type="PROSITE" id="PS01186">
    <property type="entry name" value="EGF_2"/>
    <property type="match status" value="1"/>
</dbReference>
<dbReference type="GO" id="GO:0009986">
    <property type="term" value="C:cell surface"/>
    <property type="evidence" value="ECO:0007669"/>
    <property type="project" value="UniProtKB-SubCell"/>
</dbReference>
<dbReference type="GO" id="GO:0005576">
    <property type="term" value="C:extracellular region"/>
    <property type="evidence" value="ECO:0007669"/>
    <property type="project" value="InterPro"/>
</dbReference>
<evidence type="ECO:0000256" key="22">
    <source>
        <dbReference type="PROSITE-ProRule" id="PRU00634"/>
    </source>
</evidence>
<evidence type="ECO:0000256" key="4">
    <source>
        <dbReference type="ARBA" id="ARBA00004498"/>
    </source>
</evidence>
<evidence type="ECO:0000256" key="16">
    <source>
        <dbReference type="ARBA" id="ARBA00023157"/>
    </source>
</evidence>
<accession>A0A4U5VEB5</accession>
<dbReference type="Gene3D" id="4.10.1080.10">
    <property type="entry name" value="TSP type-3 repeat"/>
    <property type="match status" value="1"/>
</dbReference>
<organism evidence="27 28">
    <name type="scientific">Collichthys lucidus</name>
    <name type="common">Big head croaker</name>
    <name type="synonym">Sciaena lucida</name>
    <dbReference type="NCBI Taxonomy" id="240159"/>
    <lineage>
        <taxon>Eukaryota</taxon>
        <taxon>Metazoa</taxon>
        <taxon>Chordata</taxon>
        <taxon>Craniata</taxon>
        <taxon>Vertebrata</taxon>
        <taxon>Euteleostomi</taxon>
        <taxon>Actinopterygii</taxon>
        <taxon>Neopterygii</taxon>
        <taxon>Teleostei</taxon>
        <taxon>Neoteleostei</taxon>
        <taxon>Acanthomorphata</taxon>
        <taxon>Eupercaria</taxon>
        <taxon>Sciaenidae</taxon>
        <taxon>Collichthys</taxon>
    </lineage>
</organism>
<evidence type="ECO:0000256" key="18">
    <source>
        <dbReference type="ARBA" id="ARBA00023230"/>
    </source>
</evidence>
<dbReference type="InterPro" id="IPR048287">
    <property type="entry name" value="TSPN-like_N"/>
</dbReference>
<dbReference type="PRINTS" id="PR01705">
    <property type="entry name" value="TSP1REPEAT"/>
</dbReference>
<dbReference type="Pfam" id="PF00093">
    <property type="entry name" value="VWC"/>
    <property type="match status" value="1"/>
</dbReference>
<evidence type="ECO:0000256" key="23">
    <source>
        <dbReference type="SAM" id="MobiDB-lite"/>
    </source>
</evidence>
<feature type="domain" description="EGF-like" evidence="24">
    <location>
        <begin position="632"/>
        <end position="676"/>
    </location>
</feature>
<keyword evidence="14" id="KW-0130">Cell adhesion</keyword>
<evidence type="ECO:0000256" key="14">
    <source>
        <dbReference type="ARBA" id="ARBA00022889"/>
    </source>
</evidence>
<dbReference type="PROSITE" id="PS51234">
    <property type="entry name" value="TSP3"/>
    <property type="match status" value="2"/>
</dbReference>
<keyword evidence="13 22" id="KW-0106">Calcium</keyword>
<dbReference type="PANTHER" id="PTHR10199:SF78">
    <property type="entry name" value="THROMBOSPONDIN-1"/>
    <property type="match status" value="1"/>
</dbReference>
<dbReference type="InterPro" id="IPR028974">
    <property type="entry name" value="TSP_type-3_rpt"/>
</dbReference>
<dbReference type="Gene3D" id="2.60.120.200">
    <property type="match status" value="2"/>
</dbReference>
<feature type="repeat" description="TSP type-3" evidence="22">
    <location>
        <begin position="812"/>
        <end position="847"/>
    </location>
</feature>
<dbReference type="SUPFAM" id="SSF103647">
    <property type="entry name" value="TSP type-3 repeat"/>
    <property type="match status" value="2"/>
</dbReference>
<evidence type="ECO:0000256" key="12">
    <source>
        <dbReference type="ARBA" id="ARBA00022824"/>
    </source>
</evidence>
<dbReference type="InterPro" id="IPR008859">
    <property type="entry name" value="Thrombospondin_C"/>
</dbReference>
<keyword evidence="28" id="KW-1185">Reference proteome</keyword>
<dbReference type="GO" id="GO:0006986">
    <property type="term" value="P:response to unfolded protein"/>
    <property type="evidence" value="ECO:0007669"/>
    <property type="project" value="UniProtKB-KW"/>
</dbReference>
<dbReference type="InterPro" id="IPR001881">
    <property type="entry name" value="EGF-like_Ca-bd_dom"/>
</dbReference>
<keyword evidence="17" id="KW-0325">Glycoprotein</keyword>
<gene>
    <name evidence="27" type="ORF">D9C73_020631</name>
</gene>
<dbReference type="SUPFAM" id="SSF49899">
    <property type="entry name" value="Concanavalin A-like lectins/glucanases"/>
    <property type="match status" value="2"/>
</dbReference>
<evidence type="ECO:0000256" key="1">
    <source>
        <dbReference type="ARBA" id="ARBA00004240"/>
    </source>
</evidence>
<protein>
    <recommendedName>
        <fullName evidence="19">Thrombospondin-1</fullName>
    </recommendedName>
    <alternativeName>
        <fullName evidence="20">Glycoprotein G</fullName>
    </alternativeName>
</protein>
<dbReference type="Pfam" id="PF12947">
    <property type="entry name" value="EGF_3"/>
    <property type="match status" value="1"/>
</dbReference>
<evidence type="ECO:0000256" key="17">
    <source>
        <dbReference type="ARBA" id="ARBA00023180"/>
    </source>
</evidence>
<name>A0A4U5VEB5_COLLU</name>
<comment type="subcellular location">
    <subcellularLocation>
        <location evidence="2">Cell surface</location>
    </subcellularLocation>
    <subcellularLocation>
        <location evidence="1">Endoplasmic reticulum</location>
    </subcellularLocation>
    <subcellularLocation>
        <location evidence="3">Sarcoplasmic reticulum</location>
    </subcellularLocation>
    <subcellularLocation>
        <location evidence="4">Secreted</location>
        <location evidence="4">Extracellular space</location>
        <location evidence="4">Extracellular matrix</location>
    </subcellularLocation>
</comment>
<dbReference type="InterPro" id="IPR024731">
    <property type="entry name" value="NELL2-like_EGF"/>
</dbReference>
<dbReference type="InterPro" id="IPR000884">
    <property type="entry name" value="TSP1_rpt"/>
</dbReference>
<dbReference type="SMART" id="SM00181">
    <property type="entry name" value="EGF"/>
    <property type="match status" value="3"/>
</dbReference>
<dbReference type="InterPro" id="IPR013320">
    <property type="entry name" value="ConA-like_dom_sf"/>
</dbReference>
<evidence type="ECO:0000256" key="15">
    <source>
        <dbReference type="ARBA" id="ARBA00022951"/>
    </source>
</evidence>
<dbReference type="InterPro" id="IPR036383">
    <property type="entry name" value="TSP1_rpt_sf"/>
</dbReference>
<feature type="domain" description="EGF-like" evidence="24">
    <location>
        <begin position="533"/>
        <end position="573"/>
    </location>
</feature>
<dbReference type="PROSITE" id="PS01208">
    <property type="entry name" value="VWFC_1"/>
    <property type="match status" value="1"/>
</dbReference>
<evidence type="ECO:0000256" key="6">
    <source>
        <dbReference type="ARBA" id="ARBA00022525"/>
    </source>
</evidence>
<evidence type="ECO:0000256" key="13">
    <source>
        <dbReference type="ARBA" id="ARBA00022837"/>
    </source>
</evidence>
<dbReference type="PROSITE" id="PS50092">
    <property type="entry name" value="TSP1"/>
    <property type="match status" value="3"/>
</dbReference>
<evidence type="ECO:0000256" key="8">
    <source>
        <dbReference type="ARBA" id="ARBA00022536"/>
    </source>
</evidence>
<keyword evidence="12" id="KW-0256">Endoplasmic reticulum</keyword>
<feature type="compositionally biased region" description="Basic and acidic residues" evidence="23">
    <location>
        <begin position="734"/>
        <end position="751"/>
    </location>
</feature>